<dbReference type="Pfam" id="PF05019">
    <property type="entry name" value="Coq4"/>
    <property type="match status" value="1"/>
</dbReference>
<evidence type="ECO:0008006" key="3">
    <source>
        <dbReference type="Google" id="ProtNLM"/>
    </source>
</evidence>
<dbReference type="Proteomes" id="UP000025061">
    <property type="component" value="Unassembled WGS sequence"/>
</dbReference>
<dbReference type="PANTHER" id="PTHR12922:SF7">
    <property type="entry name" value="UBIQUINONE BIOSYNTHESIS PROTEIN COQ4 HOMOLOG, MITOCHONDRIAL"/>
    <property type="match status" value="1"/>
</dbReference>
<dbReference type="PANTHER" id="PTHR12922">
    <property type="entry name" value="UBIQUINONE BIOSYNTHESIS PROTEIN"/>
    <property type="match status" value="1"/>
</dbReference>
<dbReference type="AlphaFoldDB" id="A0A059FAA2"/>
<dbReference type="GO" id="GO:0006744">
    <property type="term" value="P:ubiquinone biosynthetic process"/>
    <property type="evidence" value="ECO:0007669"/>
    <property type="project" value="InterPro"/>
</dbReference>
<reference evidence="1 2" key="1">
    <citation type="submission" date="2013-04" db="EMBL/GenBank/DDBJ databases">
        <title>Hyphomonas hirschiana VP5 Genome Sequencing.</title>
        <authorList>
            <person name="Lai Q."/>
            <person name="Shao Z."/>
        </authorList>
    </citation>
    <scope>NUCLEOTIDE SEQUENCE [LARGE SCALE GENOMIC DNA]</scope>
    <source>
        <strain evidence="1 2">VP5</strain>
    </source>
</reference>
<proteinExistence type="predicted"/>
<dbReference type="PATRIC" id="fig|1280951.3.peg.3185"/>
<evidence type="ECO:0000313" key="1">
    <source>
        <dbReference type="EMBL" id="KCZ87525.1"/>
    </source>
</evidence>
<comment type="caution">
    <text evidence="1">The sequence shown here is derived from an EMBL/GenBank/DDBJ whole genome shotgun (WGS) entry which is preliminary data.</text>
</comment>
<name>A0A059FAA2_9PROT</name>
<accession>A0A059FAA2</accession>
<dbReference type="RefSeq" id="WP_011647078.1">
    <property type="nucleotide sequence ID" value="NZ_ARYI01000018.1"/>
</dbReference>
<organism evidence="1 2">
    <name type="scientific">Hyphomonas hirschiana VP5</name>
    <dbReference type="NCBI Taxonomy" id="1280951"/>
    <lineage>
        <taxon>Bacteria</taxon>
        <taxon>Pseudomonadati</taxon>
        <taxon>Pseudomonadota</taxon>
        <taxon>Alphaproteobacteria</taxon>
        <taxon>Hyphomonadales</taxon>
        <taxon>Hyphomonadaceae</taxon>
        <taxon>Hyphomonas</taxon>
    </lineage>
</organism>
<keyword evidence="2" id="KW-1185">Reference proteome</keyword>
<dbReference type="InterPro" id="IPR007715">
    <property type="entry name" value="Coq4"/>
</dbReference>
<evidence type="ECO:0000313" key="2">
    <source>
        <dbReference type="Proteomes" id="UP000025061"/>
    </source>
</evidence>
<sequence>MTVQDLEIVVHPDRKRSRFQPLKAWGHMQKLIANKEDTEQVFHIIEALNGSSFEKNFAAFVASPEGRRLLKERAYLPPVLDDHSWIKKLPEGTVGRAYVEFMEREGLTAQGLVEESNKHRAGQPDFDDDYLWFGNRLRDTHDLFHVLSGYNRDALGEASLLAFTYSQNPGNGVLFIAFMGCRTIAKNAPKAARIMDCFWEGKRNGAAAQKIMRQDIIALMKEPLEDARARLGIKPPVAYRRALDVLTAHGYSAETQLADAGKLREQAAA</sequence>
<dbReference type="EMBL" id="ARYI01000018">
    <property type="protein sequence ID" value="KCZ87525.1"/>
    <property type="molecule type" value="Genomic_DNA"/>
</dbReference>
<protein>
    <recommendedName>
        <fullName evidence="3">Coenzyme Q (Ubiquinone) biosynthesis protein Coq4</fullName>
    </recommendedName>
</protein>
<gene>
    <name evidence="1" type="ORF">HHI_15788</name>
</gene>